<feature type="compositionally biased region" description="Basic and acidic residues" evidence="1">
    <location>
        <begin position="676"/>
        <end position="686"/>
    </location>
</feature>
<evidence type="ECO:0000256" key="1">
    <source>
        <dbReference type="SAM" id="MobiDB-lite"/>
    </source>
</evidence>
<comment type="caution">
    <text evidence="2">The sequence shown here is derived from an EMBL/GenBank/DDBJ whole genome shotgun (WGS) entry which is preliminary data.</text>
</comment>
<evidence type="ECO:0000313" key="2">
    <source>
        <dbReference type="EMBL" id="CAH0016832.1"/>
    </source>
</evidence>
<feature type="compositionally biased region" description="Low complexity" evidence="1">
    <location>
        <begin position="1374"/>
        <end position="1388"/>
    </location>
</feature>
<feature type="compositionally biased region" description="Polar residues" evidence="1">
    <location>
        <begin position="984"/>
        <end position="997"/>
    </location>
</feature>
<feature type="compositionally biased region" description="Polar residues" evidence="1">
    <location>
        <begin position="110"/>
        <end position="121"/>
    </location>
</feature>
<feature type="compositionally biased region" description="Basic residues" evidence="1">
    <location>
        <begin position="928"/>
        <end position="937"/>
    </location>
</feature>
<feature type="compositionally biased region" description="Basic and acidic residues" evidence="1">
    <location>
        <begin position="576"/>
        <end position="595"/>
    </location>
</feature>
<feature type="compositionally biased region" description="Pro residues" evidence="1">
    <location>
        <begin position="130"/>
        <end position="145"/>
    </location>
</feature>
<feature type="compositionally biased region" description="Basic and acidic residues" evidence="1">
    <location>
        <begin position="1307"/>
        <end position="1327"/>
    </location>
</feature>
<feature type="region of interest" description="Disordered" evidence="1">
    <location>
        <begin position="223"/>
        <end position="771"/>
    </location>
</feature>
<name>A0A9N9V2T7_9HYPO</name>
<feature type="region of interest" description="Disordered" evidence="1">
    <location>
        <begin position="55"/>
        <end position="200"/>
    </location>
</feature>
<feature type="compositionally biased region" description="Polar residues" evidence="1">
    <location>
        <begin position="608"/>
        <end position="630"/>
    </location>
</feature>
<feature type="compositionally biased region" description="Basic and acidic residues" evidence="1">
    <location>
        <begin position="708"/>
        <end position="718"/>
    </location>
</feature>
<feature type="compositionally biased region" description="Polar residues" evidence="1">
    <location>
        <begin position="367"/>
        <end position="377"/>
    </location>
</feature>
<feature type="compositionally biased region" description="Basic and acidic residues" evidence="1">
    <location>
        <begin position="235"/>
        <end position="249"/>
    </location>
</feature>
<feature type="compositionally biased region" description="Low complexity" evidence="1">
    <location>
        <begin position="62"/>
        <end position="74"/>
    </location>
</feature>
<proteinExistence type="predicted"/>
<feature type="compositionally biased region" description="Polar residues" evidence="1">
    <location>
        <begin position="940"/>
        <end position="956"/>
    </location>
</feature>
<feature type="compositionally biased region" description="Acidic residues" evidence="1">
    <location>
        <begin position="912"/>
        <end position="923"/>
    </location>
</feature>
<sequence length="1437" mass="154458">MFGGSRRRRPPVQPSLSTAFQNIDIDPCADMPLLKPLTSETANPNAATAAASAFMRSEPSNSLSSAAAAAALKARPTTPTNVAEVQSKRALRRSASLTRSPDRSRHGKQLQRSPSASSMTERTFRSPSPGRNPAPVPHDAPPVPSLPKTEPQKQSFRTTNQRTKHGSGNISIRTTDLVSRTSTDANDARPGSISPSINFSYPRATIESPTLSAPSGSEVTMVYDPNSRRMVPKVEVSDKQHVRRTPEKPAKKKKQASLPVGSHVEVAKALVAESLGREQTRPAETSKTQRPAVTEGRSAQTAKSAQPVEVKHQVVPAMESNAGNAEPPPRNITNSEVEVPNPAPSSPRSFPLKVNKSPLKTDGEDGASNTVDSGSAQETDHVAPTVSASTSDAQIQTTSSEDRSQSQEPVATPIPEPRGQAREIRRTRVESQSPSHSPARSAHFAPTTAQLLVRHEPPPRSISPRKSALKQSNSVRGSGPSDDSSEASGSVSGQYSRDSSVQATKKAFRVSFTDENTVVVGDSAEPREPSPPALPSPQAKKPWHNVITRHQKKDKPLVDEDETMSPRPALPLFGSVRDKKPREPDNERPLVRPSEKIWSPGPGPEASRLSNDSPVGSLSAQENASRNAANISKAREPLPPVVQSVDMIDYLSNSPSSSDDELDDSDTARSTQLTEQHFDSQSKENLDQPPRPEVSSDQKSSLITADPKSADGDGHAQDDSPVTNQTLLRRPEDVPMISITNPSPLLKDVDDSSPASDYFDVPGGFPEDGSSKPIVVGNDTPSLEIITQPSQAPALAEVEEVPVPGSPMGDIKEEEESTDGSSIYSDAYEDLSDIEGDGFMSLDAVLESPTSGKMAKIYEKALSQAKENETATTSVSDSGVPEVSPKTSQDWENAKAYWRSLSSDKRRQLEIEAMEEAAEEADQEAPSKVKKTKKKRRSADQQALTASATENSQTVDGSHRGPKVSTREEVPVKSFRKSMRGNRPQETGEPQQPSGTMRKSLRSNGDAGDSHTSRPSSYHPGSTTEPSNDTKRSMILNGRPASSGGIGGASGKPTLRRRGSDSSESSFKRSRRGHTEGFGFRRSMRESEPQHSSKGSGRFSLRSLSPPGSPFRRPSFQAAASTDTGGRGMKQSLRSDSTDTKHKRFSSFGRSSGKKAKQGKLGSRFADSSDEEDARPSIFRSRFADSSDEDERPLSSHKQRGFAKTMRTSQGASSAAAAALGVPPAQPRADSSDLPDSDDEIVQPKRGSSAAGNGRPPVQRNRSGRGELASNAGLIGTDDLGDRPSHTRRNSFMSSILRRKKSPGNKITREINESAARRDTRLERSTEELAMIRSNSGSRLPTQKRGPNWPLPDGGEEGPQSGSKATAEAPIPRPATSSGAAPSASSRGFLKRRSLSHQEAPPYVPPYAGQEQEETPSEVMSKKKKFGTLRKMFGLND</sequence>
<dbReference type="EMBL" id="CABFNQ020000485">
    <property type="protein sequence ID" value="CAH0016832.1"/>
    <property type="molecule type" value="Genomic_DNA"/>
</dbReference>
<dbReference type="OrthoDB" id="5423926at2759"/>
<feature type="compositionally biased region" description="Low complexity" evidence="1">
    <location>
        <begin position="477"/>
        <end position="496"/>
    </location>
</feature>
<protein>
    <submittedName>
        <fullName evidence="2">Uncharacterized protein</fullName>
    </submittedName>
</protein>
<gene>
    <name evidence="2" type="ORF">CRHIZ90672A_00014140</name>
</gene>
<feature type="compositionally biased region" description="Low complexity" evidence="1">
    <location>
        <begin position="1098"/>
        <end position="1116"/>
    </location>
</feature>
<feature type="compositionally biased region" description="Polar residues" evidence="1">
    <location>
        <begin position="386"/>
        <end position="399"/>
    </location>
</feature>
<feature type="region of interest" description="Disordered" evidence="1">
    <location>
        <begin position="1"/>
        <end position="20"/>
    </location>
</feature>
<accession>A0A9N9V2T7</accession>
<feature type="compositionally biased region" description="Basic and acidic residues" evidence="1">
    <location>
        <begin position="419"/>
        <end position="429"/>
    </location>
</feature>
<feature type="compositionally biased region" description="Basic residues" evidence="1">
    <location>
        <begin position="541"/>
        <end position="553"/>
    </location>
</feature>
<feature type="region of interest" description="Disordered" evidence="1">
    <location>
        <begin position="863"/>
        <end position="892"/>
    </location>
</feature>
<reference evidence="2" key="1">
    <citation type="submission" date="2021-10" db="EMBL/GenBank/DDBJ databases">
        <authorList>
            <person name="Piombo E."/>
        </authorList>
    </citation>
    <scope>NUCLEOTIDE SEQUENCE</scope>
</reference>
<feature type="region of interest" description="Disordered" evidence="1">
    <location>
        <begin position="789"/>
        <end position="824"/>
    </location>
</feature>
<keyword evidence="3" id="KW-1185">Reference proteome</keyword>
<evidence type="ECO:0000313" key="3">
    <source>
        <dbReference type="Proteomes" id="UP000696573"/>
    </source>
</evidence>
<dbReference type="Proteomes" id="UP000696573">
    <property type="component" value="Unassembled WGS sequence"/>
</dbReference>
<feature type="compositionally biased region" description="Polar residues" evidence="1">
    <location>
        <begin position="152"/>
        <end position="185"/>
    </location>
</feature>
<feature type="compositionally biased region" description="Polar residues" evidence="1">
    <location>
        <begin position="282"/>
        <end position="304"/>
    </location>
</feature>
<feature type="compositionally biased region" description="Polar residues" evidence="1">
    <location>
        <begin position="1013"/>
        <end position="1027"/>
    </location>
</feature>
<feature type="region of interest" description="Disordered" evidence="1">
    <location>
        <begin position="912"/>
        <end position="1423"/>
    </location>
</feature>
<organism evidence="2 3">
    <name type="scientific">Clonostachys rhizophaga</name>
    <dbReference type="NCBI Taxonomy" id="160324"/>
    <lineage>
        <taxon>Eukaryota</taxon>
        <taxon>Fungi</taxon>
        <taxon>Dikarya</taxon>
        <taxon>Ascomycota</taxon>
        <taxon>Pezizomycotina</taxon>
        <taxon>Sordariomycetes</taxon>
        <taxon>Hypocreomycetidae</taxon>
        <taxon>Hypocreales</taxon>
        <taxon>Bionectriaceae</taxon>
        <taxon>Clonostachys</taxon>
    </lineage>
</organism>
<feature type="compositionally biased region" description="Basic residues" evidence="1">
    <location>
        <begin position="1"/>
        <end position="10"/>
    </location>
</feature>